<organism evidence="1 2">
    <name type="scientific">Elliptochloris bilobata</name>
    <dbReference type="NCBI Taxonomy" id="381761"/>
    <lineage>
        <taxon>Eukaryota</taxon>
        <taxon>Viridiplantae</taxon>
        <taxon>Chlorophyta</taxon>
        <taxon>core chlorophytes</taxon>
        <taxon>Trebouxiophyceae</taxon>
        <taxon>Trebouxiophyceae incertae sedis</taxon>
        <taxon>Elliptochloris clade</taxon>
        <taxon>Elliptochloris</taxon>
    </lineage>
</organism>
<dbReference type="PANTHER" id="PTHR31755">
    <property type="entry name" value="FOLATE RECEPTOR-LIKE"/>
    <property type="match status" value="1"/>
</dbReference>
<comment type="caution">
    <text evidence="1">The sequence shown here is derived from an EMBL/GenBank/DDBJ whole genome shotgun (WGS) entry which is preliminary data.</text>
</comment>
<protein>
    <submittedName>
        <fullName evidence="1">Uncharacterized protein</fullName>
    </submittedName>
</protein>
<proteinExistence type="predicted"/>
<dbReference type="InterPro" id="IPR040320">
    <property type="entry name" value="At4g37920-like"/>
</dbReference>
<dbReference type="PANTHER" id="PTHR31755:SF3">
    <property type="entry name" value="EXOCYST COMPLEX COMPONENT SEC6"/>
    <property type="match status" value="1"/>
</dbReference>
<reference evidence="1 2" key="1">
    <citation type="journal article" date="2024" name="Nat. Commun.">
        <title>Phylogenomics reveals the evolutionary origins of lichenization in chlorophyte algae.</title>
        <authorList>
            <person name="Puginier C."/>
            <person name="Libourel C."/>
            <person name="Otte J."/>
            <person name="Skaloud P."/>
            <person name="Haon M."/>
            <person name="Grisel S."/>
            <person name="Petersen M."/>
            <person name="Berrin J.G."/>
            <person name="Delaux P.M."/>
            <person name="Dal Grande F."/>
            <person name="Keller J."/>
        </authorList>
    </citation>
    <scope>NUCLEOTIDE SEQUENCE [LARGE SCALE GENOMIC DNA]</scope>
    <source>
        <strain evidence="1 2">SAG 245.80</strain>
    </source>
</reference>
<keyword evidence="2" id="KW-1185">Reference proteome</keyword>
<evidence type="ECO:0000313" key="2">
    <source>
        <dbReference type="Proteomes" id="UP001445335"/>
    </source>
</evidence>
<accession>A0AAW1S3R9</accession>
<name>A0AAW1S3R9_9CHLO</name>
<gene>
    <name evidence="1" type="ORF">WJX81_001023</name>
</gene>
<sequence length="329" mass="35747">MAEAQKDQRETADKLIAVFQERDTDGWRRLIASSRLWPTLADGVFKRLDERVAAAPSGSDARAALRRFARRLRSVAEETRAHAATLAAFEGTPGGEWEALAVKRRRDLTAEFFEYLQTLAAAAGDDLARREELAAMGARLAALATATDKAEEDLAAQQAAAQELKSLLEVESMEEADKRLDDLAAQGRLNPALLLMMAKAHAAAKESSYTKEEAKDVMAHLYFKAKESFAAQQPPEVRIMKHLLSLDDPAQRRAALGEAFTPGAQVAIATQDYLTTTPEALLRAVEAVLGAYAGSRGGGTMLGQASALVDPQVITRLGELRDAIRRDFT</sequence>
<evidence type="ECO:0000313" key="1">
    <source>
        <dbReference type="EMBL" id="KAK9840732.1"/>
    </source>
</evidence>
<dbReference type="Proteomes" id="UP001445335">
    <property type="component" value="Unassembled WGS sequence"/>
</dbReference>
<dbReference type="AlphaFoldDB" id="A0AAW1S3R9"/>
<dbReference type="EMBL" id="JALJOU010000012">
    <property type="protein sequence ID" value="KAK9840732.1"/>
    <property type="molecule type" value="Genomic_DNA"/>
</dbReference>